<accession>A0A1M7FN71</accession>
<dbReference type="Proteomes" id="UP000184092">
    <property type="component" value="Unassembled WGS sequence"/>
</dbReference>
<dbReference type="STRING" id="178356.SAMN05216269_102200"/>
<name>A0A1M7FN71_9FLAO</name>
<organism evidence="1 2">
    <name type="scientific">Flavobacterium xinjiangense</name>
    <dbReference type="NCBI Taxonomy" id="178356"/>
    <lineage>
        <taxon>Bacteria</taxon>
        <taxon>Pseudomonadati</taxon>
        <taxon>Bacteroidota</taxon>
        <taxon>Flavobacteriia</taxon>
        <taxon>Flavobacteriales</taxon>
        <taxon>Flavobacteriaceae</taxon>
        <taxon>Flavobacterium</taxon>
    </lineage>
</organism>
<dbReference type="RefSeq" id="WP_073205322.1">
    <property type="nucleotide sequence ID" value="NZ_FRCL01000002.1"/>
</dbReference>
<evidence type="ECO:0000313" key="1">
    <source>
        <dbReference type="EMBL" id="SHM05097.1"/>
    </source>
</evidence>
<protein>
    <submittedName>
        <fullName evidence="1">Uncharacterized protein</fullName>
    </submittedName>
</protein>
<reference evidence="2" key="1">
    <citation type="submission" date="2016-11" db="EMBL/GenBank/DDBJ databases">
        <authorList>
            <person name="Varghese N."/>
            <person name="Submissions S."/>
        </authorList>
    </citation>
    <scope>NUCLEOTIDE SEQUENCE [LARGE SCALE GENOMIC DNA]</scope>
    <source>
        <strain evidence="2">CGMCC 1.2749</strain>
    </source>
</reference>
<dbReference type="AlphaFoldDB" id="A0A1M7FN71"/>
<proteinExistence type="predicted"/>
<evidence type="ECO:0000313" key="2">
    <source>
        <dbReference type="Proteomes" id="UP000184092"/>
    </source>
</evidence>
<keyword evidence="2" id="KW-1185">Reference proteome</keyword>
<dbReference type="OrthoDB" id="9889193at2"/>
<sequence length="73" mass="8705">MSTRSEQISRERKNETLKNELIRSTDLILDHIGYKTFSIEGNYYYRKEEVDNELRIVKSRIKEVALKVISNNK</sequence>
<gene>
    <name evidence="1" type="ORF">SAMN05216269_102200</name>
</gene>
<dbReference type="EMBL" id="FRCL01000002">
    <property type="protein sequence ID" value="SHM05097.1"/>
    <property type="molecule type" value="Genomic_DNA"/>
</dbReference>